<feature type="transmembrane region" description="Helical" evidence="5">
    <location>
        <begin position="91"/>
        <end position="115"/>
    </location>
</feature>
<feature type="transmembrane region" description="Helical" evidence="5">
    <location>
        <begin position="21"/>
        <end position="45"/>
    </location>
</feature>
<dbReference type="Pfam" id="PF00335">
    <property type="entry name" value="Tetraspanin"/>
    <property type="match status" value="1"/>
</dbReference>
<keyword evidence="3 5" id="KW-1133">Transmembrane helix</keyword>
<name>A0A9N9FLE8_9GLOM</name>
<comment type="caution">
    <text evidence="6">The sequence shown here is derived from an EMBL/GenBank/DDBJ whole genome shotgun (WGS) entry which is preliminary data.</text>
</comment>
<dbReference type="GO" id="GO:0016020">
    <property type="term" value="C:membrane"/>
    <property type="evidence" value="ECO:0007669"/>
    <property type="project" value="UniProtKB-SubCell"/>
</dbReference>
<feature type="transmembrane region" description="Helical" evidence="5">
    <location>
        <begin position="65"/>
        <end position="84"/>
    </location>
</feature>
<reference evidence="6" key="1">
    <citation type="submission" date="2021-06" db="EMBL/GenBank/DDBJ databases">
        <authorList>
            <person name="Kallberg Y."/>
            <person name="Tangrot J."/>
            <person name="Rosling A."/>
        </authorList>
    </citation>
    <scope>NUCLEOTIDE SEQUENCE</scope>
    <source>
        <strain evidence="6">CL551</strain>
    </source>
</reference>
<accession>A0A9N9FLE8</accession>
<proteinExistence type="predicted"/>
<organism evidence="6 7">
    <name type="scientific">Acaulospora morrowiae</name>
    <dbReference type="NCBI Taxonomy" id="94023"/>
    <lineage>
        <taxon>Eukaryota</taxon>
        <taxon>Fungi</taxon>
        <taxon>Fungi incertae sedis</taxon>
        <taxon>Mucoromycota</taxon>
        <taxon>Glomeromycotina</taxon>
        <taxon>Glomeromycetes</taxon>
        <taxon>Diversisporales</taxon>
        <taxon>Acaulosporaceae</taxon>
        <taxon>Acaulospora</taxon>
    </lineage>
</organism>
<keyword evidence="2 5" id="KW-0812">Transmembrane</keyword>
<dbReference type="EMBL" id="CAJVPV010003017">
    <property type="protein sequence ID" value="CAG8541530.1"/>
    <property type="molecule type" value="Genomic_DNA"/>
</dbReference>
<dbReference type="OrthoDB" id="2279611at2759"/>
<dbReference type="SUPFAM" id="SSF48652">
    <property type="entry name" value="Tetraspanin"/>
    <property type="match status" value="1"/>
</dbReference>
<evidence type="ECO:0000313" key="6">
    <source>
        <dbReference type="EMBL" id="CAG8541530.1"/>
    </source>
</evidence>
<protein>
    <submittedName>
        <fullName evidence="6">13206_t:CDS:1</fullName>
    </submittedName>
</protein>
<keyword evidence="4 5" id="KW-0472">Membrane</keyword>
<evidence type="ECO:0000256" key="4">
    <source>
        <dbReference type="ARBA" id="ARBA00023136"/>
    </source>
</evidence>
<dbReference type="InterPro" id="IPR008952">
    <property type="entry name" value="Tetraspanin_EC2_sf"/>
</dbReference>
<evidence type="ECO:0000256" key="3">
    <source>
        <dbReference type="ARBA" id="ARBA00022989"/>
    </source>
</evidence>
<evidence type="ECO:0000256" key="5">
    <source>
        <dbReference type="SAM" id="Phobius"/>
    </source>
</evidence>
<evidence type="ECO:0000256" key="1">
    <source>
        <dbReference type="ARBA" id="ARBA00004141"/>
    </source>
</evidence>
<dbReference type="AlphaFoldDB" id="A0A9N9FLE8"/>
<evidence type="ECO:0000313" key="7">
    <source>
        <dbReference type="Proteomes" id="UP000789342"/>
    </source>
</evidence>
<dbReference type="Proteomes" id="UP000789342">
    <property type="component" value="Unassembled WGS sequence"/>
</dbReference>
<evidence type="ECO:0000256" key="2">
    <source>
        <dbReference type="ARBA" id="ARBA00022692"/>
    </source>
</evidence>
<sequence length="239" mass="26889">MAENRQSRQKYRAITKSILASFAFFELSYLITGVFILVLGAMWFMTEGTNLHSIVITENLIEGGFVVGGLIMVSFFVALVGFISPLKRKNWLIAHSFFIVLTSMALLTLGGIIWFETLIERKHFTEEWLEWPTAMKATLQDQLGCCGWTGPSDNAVTSNLCNAQTNMSSTQGCINLVITSADKTSRKLFTTLFGFIAVDIFLLLATIVLIQARNLEERYQKIDEKNSSFVDNALKRQYV</sequence>
<comment type="subcellular location">
    <subcellularLocation>
        <location evidence="1">Membrane</location>
        <topology evidence="1">Multi-pass membrane protein</topology>
    </subcellularLocation>
</comment>
<feature type="transmembrane region" description="Helical" evidence="5">
    <location>
        <begin position="188"/>
        <end position="210"/>
    </location>
</feature>
<keyword evidence="7" id="KW-1185">Reference proteome</keyword>
<dbReference type="InterPro" id="IPR018499">
    <property type="entry name" value="Tetraspanin/Peripherin"/>
</dbReference>
<gene>
    <name evidence="6" type="ORF">AMORRO_LOCUS5150</name>
</gene>